<organism evidence="1 2">
    <name type="scientific">Staphylococcus aureus</name>
    <dbReference type="NCBI Taxonomy" id="1280"/>
    <lineage>
        <taxon>Bacteria</taxon>
        <taxon>Bacillati</taxon>
        <taxon>Bacillota</taxon>
        <taxon>Bacilli</taxon>
        <taxon>Bacillales</taxon>
        <taxon>Staphylococcaceae</taxon>
        <taxon>Staphylococcus</taxon>
    </lineage>
</organism>
<proteinExistence type="predicted"/>
<feature type="non-terminal residue" evidence="1">
    <location>
        <position position="1"/>
    </location>
</feature>
<comment type="caution">
    <text evidence="1">The sequence shown here is derived from an EMBL/GenBank/DDBJ whole genome shotgun (WGS) entry which is preliminary data.</text>
</comment>
<dbReference type="AlphaFoldDB" id="A0AA40JQJ3"/>
<reference evidence="1 2" key="1">
    <citation type="submission" date="2015-01" db="EMBL/GenBank/DDBJ databases">
        <title>Characterization of Swiss Staphylococcus aureus strains involved in food poisoning.</title>
        <authorList>
            <person name="Crovadore J."/>
            <person name="Chablais R."/>
            <person name="Tonacini J."/>
            <person name="Schnyder B."/>
            <person name="Lefort F."/>
        </authorList>
    </citation>
    <scope>NUCLEOTIDE SEQUENCE [LARGE SCALE GENOMIC DNA]</scope>
    <source>
        <strain evidence="1 2">SA-120</strain>
    </source>
</reference>
<name>A0AA40JQJ3_STAAU</name>
<evidence type="ECO:0000313" key="1">
    <source>
        <dbReference type="EMBL" id="KIU01268.1"/>
    </source>
</evidence>
<dbReference type="Proteomes" id="UP000032274">
    <property type="component" value="Unassembled WGS sequence"/>
</dbReference>
<feature type="non-terminal residue" evidence="1">
    <location>
        <position position="172"/>
    </location>
</feature>
<dbReference type="EMBL" id="JXIG01000502">
    <property type="protein sequence ID" value="KIU01268.1"/>
    <property type="molecule type" value="Genomic_DNA"/>
</dbReference>
<sequence length="172" mass="17302">DDRRARDGGGAALQRGAVVDRGGAGPAVAAGERQAARTDLVEIAAAGDVRDADAVACFVIDQLAIVDDRRARDGGGAALQRGAVVDRGGAGPAVAGVGEDHRARAAEHQILVRIDARAGAGGDRAGERGDHARIGVQRRGVRRGRSGHFEADVVGIGAGGAEGGGRVDHGDR</sequence>
<accession>A0AA40JQJ3</accession>
<gene>
    <name evidence="1" type="ORF">QU38_02350</name>
</gene>
<protein>
    <submittedName>
        <fullName evidence="1">Uncharacterized protein</fullName>
    </submittedName>
</protein>
<evidence type="ECO:0000313" key="2">
    <source>
        <dbReference type="Proteomes" id="UP000032274"/>
    </source>
</evidence>